<feature type="domain" description="Ketoreductase" evidence="2">
    <location>
        <begin position="6"/>
        <end position="197"/>
    </location>
</feature>
<dbReference type="CDD" id="cd05374">
    <property type="entry name" value="17beta-HSD-like_SDR_c"/>
    <property type="match status" value="1"/>
</dbReference>
<dbReference type="PRINTS" id="PR00080">
    <property type="entry name" value="SDRFAMILY"/>
</dbReference>
<dbReference type="SMART" id="SM00822">
    <property type="entry name" value="PKS_KR"/>
    <property type="match status" value="1"/>
</dbReference>
<dbReference type="InterPro" id="IPR051911">
    <property type="entry name" value="SDR_oxidoreductase"/>
</dbReference>
<keyword evidence="4" id="KW-1185">Reference proteome</keyword>
<evidence type="ECO:0000313" key="4">
    <source>
        <dbReference type="Proteomes" id="UP000487268"/>
    </source>
</evidence>
<dbReference type="AlphaFoldDB" id="A0A7K0BZG9"/>
<evidence type="ECO:0000313" key="3">
    <source>
        <dbReference type="EMBL" id="MQY06252.1"/>
    </source>
</evidence>
<accession>A0A7K0BZG9</accession>
<reference evidence="3 4" key="1">
    <citation type="submission" date="2019-10" db="EMBL/GenBank/DDBJ databases">
        <title>Actinomadura rubteroloni sp. nov. and Actinomadura macrotermitis sp. nov., isolated from the gut of fungus growing-termite Macrotermes natalensis.</title>
        <authorList>
            <person name="Benndorf R."/>
            <person name="Martin K."/>
            <person name="Kuefner M."/>
            <person name="De Beer W."/>
            <person name="Kaster A.-K."/>
            <person name="Vollmers J."/>
            <person name="Poulsen M."/>
            <person name="Beemelmanns C."/>
        </authorList>
    </citation>
    <scope>NUCLEOTIDE SEQUENCE [LARGE SCALE GENOMIC DNA]</scope>
    <source>
        <strain evidence="3 4">RB68</strain>
    </source>
</reference>
<dbReference type="Proteomes" id="UP000487268">
    <property type="component" value="Unassembled WGS sequence"/>
</dbReference>
<proteinExistence type="inferred from homology"/>
<comment type="similarity">
    <text evidence="1">Belongs to the short-chain dehydrogenases/reductases (SDR) family.</text>
</comment>
<dbReference type="PANTHER" id="PTHR43976:SF9">
    <property type="entry name" value="OXIDOREDUCTASE"/>
    <property type="match status" value="1"/>
</dbReference>
<dbReference type="InterPro" id="IPR057326">
    <property type="entry name" value="KR_dom"/>
</dbReference>
<dbReference type="InterPro" id="IPR036291">
    <property type="entry name" value="NAD(P)-bd_dom_sf"/>
</dbReference>
<evidence type="ECO:0000259" key="2">
    <source>
        <dbReference type="SMART" id="SM00822"/>
    </source>
</evidence>
<dbReference type="PANTHER" id="PTHR43976">
    <property type="entry name" value="SHORT CHAIN DEHYDROGENASE"/>
    <property type="match status" value="1"/>
</dbReference>
<gene>
    <name evidence="3" type="ORF">ACRB68_43400</name>
</gene>
<dbReference type="Gene3D" id="3.40.50.720">
    <property type="entry name" value="NAD(P)-binding Rossmann-like Domain"/>
    <property type="match status" value="1"/>
</dbReference>
<comment type="caution">
    <text evidence="3">The sequence shown here is derived from an EMBL/GenBank/DDBJ whole genome shotgun (WGS) entry which is preliminary data.</text>
</comment>
<dbReference type="SUPFAM" id="SSF51735">
    <property type="entry name" value="NAD(P)-binding Rossmann-fold domains"/>
    <property type="match status" value="1"/>
</dbReference>
<dbReference type="EMBL" id="WEGH01000003">
    <property type="protein sequence ID" value="MQY06252.1"/>
    <property type="molecule type" value="Genomic_DNA"/>
</dbReference>
<evidence type="ECO:0000256" key="1">
    <source>
        <dbReference type="RuleBase" id="RU000363"/>
    </source>
</evidence>
<dbReference type="Pfam" id="PF00106">
    <property type="entry name" value="adh_short"/>
    <property type="match status" value="1"/>
</dbReference>
<dbReference type="InterPro" id="IPR002347">
    <property type="entry name" value="SDR_fam"/>
</dbReference>
<dbReference type="PRINTS" id="PR00081">
    <property type="entry name" value="GDHRDH"/>
</dbReference>
<protein>
    <recommendedName>
        <fullName evidence="2">Ketoreductase domain-containing protein</fullName>
    </recommendedName>
</protein>
<organism evidence="3 4">
    <name type="scientific">Actinomadura macrotermitis</name>
    <dbReference type="NCBI Taxonomy" id="2585200"/>
    <lineage>
        <taxon>Bacteria</taxon>
        <taxon>Bacillati</taxon>
        <taxon>Actinomycetota</taxon>
        <taxon>Actinomycetes</taxon>
        <taxon>Streptosporangiales</taxon>
        <taxon>Thermomonosporaceae</taxon>
        <taxon>Actinomadura</taxon>
    </lineage>
</organism>
<name>A0A7K0BZG9_9ACTN</name>
<sequence length="301" mass="32280">MSVRPKVVVITGASSGFGNLTARALAEAGHIVYAGMRATTGRNAPAAATLAQVEKDRGVQLTAVEMDVQDQESVDAAIDHVMAEQGRVDVVVHNAGHMVLGPAEAFTVAQLAGVYDVNVLSTQRVNRAVLPIMRRQGQGLLVWVGSTSTRGGHPPFLAPYFAAKAAMDALAESYAAELIKFGIETTLVVPGAYPSGTDHFAHAGAPADTARSAEYEEPYGRLRDTMVEALSRIFPPGREAREVADEIVRVVGLPHGERPFRTHVDPSRDGSEVVSTMYDRIRAEFFHRVGIDELLTPRASL</sequence>